<protein>
    <recommendedName>
        <fullName evidence="2">Rad60/SUMO-like domain-containing protein</fullName>
    </recommendedName>
</protein>
<name>A0A9Q5N592_SANBA</name>
<evidence type="ECO:0000259" key="2">
    <source>
        <dbReference type="Pfam" id="PF11976"/>
    </source>
</evidence>
<evidence type="ECO:0000256" key="1">
    <source>
        <dbReference type="SAM" id="MobiDB-lite"/>
    </source>
</evidence>
<evidence type="ECO:0000313" key="4">
    <source>
        <dbReference type="Proteomes" id="UP000757232"/>
    </source>
</evidence>
<dbReference type="AlphaFoldDB" id="A0A9Q5N592"/>
<dbReference type="Gene3D" id="3.10.20.90">
    <property type="entry name" value="Phosphatidylinositol 3-kinase Catalytic Subunit, Chain A, domain 1"/>
    <property type="match status" value="2"/>
</dbReference>
<dbReference type="OrthoDB" id="3365399at2759"/>
<sequence length="433" mass="47383">MSESVPKPKPRPRPRPRAVALSSEVEKPGSSSKSPPADEDAMFIRNRNRNASGWSKITQVVEKREAARAQSIDRSSSDSDSPRTKRIKRAPFTAKAKQLPAWAKSDGLIETSDSDAKSDNDVSTIGSIPLQDKVSSHGSPNARIKRKSSVSSSDSSEPEVSVAEQIGRERARQILGAQPQRREKSPELLSDDDEGDDFGELPAELAAIKAEVKRNAVRANSVDNTASSLTSIELKIILKPHPKDETGRSYVYSHVMKRNEKFEQLFSEIADAGGIPSERLIVLFDNHRVYPWSTPQTLSIWSEAELVAYEEHVYKYIKAHEQRQSPADDFSAEPPPSSSAFLQSDILAEPGPSQDKADAFKLQVRCGQRTVVIGVRPTAKCAAIVENVLRKLGKPDSAAKAARIEVDGEKLSPESEIGEADLEEGDLIDIVGT</sequence>
<dbReference type="Pfam" id="PF11976">
    <property type="entry name" value="Rad60-SLD"/>
    <property type="match status" value="1"/>
</dbReference>
<proteinExistence type="predicted"/>
<feature type="region of interest" description="Disordered" evidence="1">
    <location>
        <begin position="1"/>
        <end position="196"/>
    </location>
</feature>
<gene>
    <name evidence="3" type="ORF">A7U60_g7917</name>
</gene>
<dbReference type="InterPro" id="IPR029071">
    <property type="entry name" value="Ubiquitin-like_domsf"/>
</dbReference>
<comment type="caution">
    <text evidence="3">The sequence shown here is derived from an EMBL/GenBank/DDBJ whole genome shotgun (WGS) entry which is preliminary data.</text>
</comment>
<feature type="domain" description="Rad60/SUMO-like" evidence="2">
    <location>
        <begin position="370"/>
        <end position="431"/>
    </location>
</feature>
<dbReference type="Proteomes" id="UP000757232">
    <property type="component" value="Unassembled WGS sequence"/>
</dbReference>
<dbReference type="EMBL" id="LNZH02000212">
    <property type="protein sequence ID" value="OCB84963.1"/>
    <property type="molecule type" value="Genomic_DNA"/>
</dbReference>
<reference evidence="3" key="1">
    <citation type="submission" date="2016-06" db="EMBL/GenBank/DDBJ databases">
        <title>Draft Genome sequence of the fungus Inonotus baumii.</title>
        <authorList>
            <person name="Zhu H."/>
            <person name="Lin W."/>
        </authorList>
    </citation>
    <scope>NUCLEOTIDE SEQUENCE</scope>
    <source>
        <strain evidence="3">821</strain>
    </source>
</reference>
<dbReference type="SUPFAM" id="SSF54236">
    <property type="entry name" value="Ubiquitin-like"/>
    <property type="match status" value="2"/>
</dbReference>
<organism evidence="3 4">
    <name type="scientific">Sanghuangporus baumii</name>
    <name type="common">Phellinus baumii</name>
    <dbReference type="NCBI Taxonomy" id="108892"/>
    <lineage>
        <taxon>Eukaryota</taxon>
        <taxon>Fungi</taxon>
        <taxon>Dikarya</taxon>
        <taxon>Basidiomycota</taxon>
        <taxon>Agaricomycotina</taxon>
        <taxon>Agaricomycetes</taxon>
        <taxon>Hymenochaetales</taxon>
        <taxon>Hymenochaetaceae</taxon>
        <taxon>Sanghuangporus</taxon>
    </lineage>
</organism>
<dbReference type="InterPro" id="IPR022617">
    <property type="entry name" value="Rad60/SUMO-like_dom"/>
</dbReference>
<evidence type="ECO:0000313" key="3">
    <source>
        <dbReference type="EMBL" id="OCB84963.1"/>
    </source>
</evidence>
<keyword evidence="4" id="KW-1185">Reference proteome</keyword>
<feature type="compositionally biased region" description="Low complexity" evidence="1">
    <location>
        <begin position="149"/>
        <end position="164"/>
    </location>
</feature>
<accession>A0A9Q5N592</accession>
<feature type="compositionally biased region" description="Polar residues" evidence="1">
    <location>
        <begin position="49"/>
        <end position="58"/>
    </location>
</feature>